<dbReference type="HOGENOM" id="CLU_183207_0_0_1"/>
<dbReference type="InParanoid" id="D8QDL4"/>
<evidence type="ECO:0000256" key="1">
    <source>
        <dbReference type="SAM" id="SignalP"/>
    </source>
</evidence>
<keyword evidence="3" id="KW-1185">Reference proteome</keyword>
<evidence type="ECO:0000313" key="3">
    <source>
        <dbReference type="Proteomes" id="UP000007431"/>
    </source>
</evidence>
<evidence type="ECO:0000313" key="2">
    <source>
        <dbReference type="EMBL" id="EFI93704.1"/>
    </source>
</evidence>
<accession>D8QDL4</accession>
<dbReference type="AlphaFoldDB" id="D8QDL4"/>
<dbReference type="EMBL" id="GL377310">
    <property type="protein sequence ID" value="EFI93704.1"/>
    <property type="molecule type" value="Genomic_DNA"/>
</dbReference>
<organism evidence="3">
    <name type="scientific">Schizophyllum commune (strain H4-8 / FGSC 9210)</name>
    <name type="common">Split gill fungus</name>
    <dbReference type="NCBI Taxonomy" id="578458"/>
    <lineage>
        <taxon>Eukaryota</taxon>
        <taxon>Fungi</taxon>
        <taxon>Dikarya</taxon>
        <taxon>Basidiomycota</taxon>
        <taxon>Agaricomycotina</taxon>
        <taxon>Agaricomycetes</taxon>
        <taxon>Agaricomycetidae</taxon>
        <taxon>Agaricales</taxon>
        <taxon>Schizophyllaceae</taxon>
        <taxon>Schizophyllum</taxon>
    </lineage>
</organism>
<proteinExistence type="predicted"/>
<gene>
    <name evidence="2" type="ORF">SCHCODRAFT_269965</name>
</gene>
<protein>
    <submittedName>
        <fullName evidence="2">Uncharacterized protein</fullName>
    </submittedName>
</protein>
<dbReference type="Proteomes" id="UP000007431">
    <property type="component" value="Unassembled WGS sequence"/>
</dbReference>
<sequence length="73" mass="7401">MLYKLAVLALTAFTLLAGQASGAAQVADNAVDACNGHNHYGEGHSCAFKTGAGTANGLTDCRWNACSNLVCVA</sequence>
<feature type="signal peptide" evidence="1">
    <location>
        <begin position="1"/>
        <end position="22"/>
    </location>
</feature>
<keyword evidence="1" id="KW-0732">Signal</keyword>
<feature type="chain" id="PRO_5003120849" evidence="1">
    <location>
        <begin position="23"/>
        <end position="73"/>
    </location>
</feature>
<reference evidence="2 3" key="1">
    <citation type="journal article" date="2010" name="Nat. Biotechnol.">
        <title>Genome sequence of the model mushroom Schizophyllum commune.</title>
        <authorList>
            <person name="Ohm R.A."/>
            <person name="de Jong J.F."/>
            <person name="Lugones L.G."/>
            <person name="Aerts A."/>
            <person name="Kothe E."/>
            <person name="Stajich J.E."/>
            <person name="de Vries R.P."/>
            <person name="Record E."/>
            <person name="Levasseur A."/>
            <person name="Baker S.E."/>
            <person name="Bartholomew K.A."/>
            <person name="Coutinho P.M."/>
            <person name="Erdmann S."/>
            <person name="Fowler T.J."/>
            <person name="Gathman A.C."/>
            <person name="Lombard V."/>
            <person name="Henrissat B."/>
            <person name="Knabe N."/>
            <person name="Kuees U."/>
            <person name="Lilly W.W."/>
            <person name="Lindquist E."/>
            <person name="Lucas S."/>
            <person name="Magnuson J.K."/>
            <person name="Piumi F."/>
            <person name="Raudaskoski M."/>
            <person name="Salamov A."/>
            <person name="Schmutz J."/>
            <person name="Schwarze F.W.M.R."/>
            <person name="vanKuyk P.A."/>
            <person name="Horton J.S."/>
            <person name="Grigoriev I.V."/>
            <person name="Woesten H.A.B."/>
        </authorList>
    </citation>
    <scope>NUCLEOTIDE SEQUENCE [LARGE SCALE GENOMIC DNA]</scope>
    <source>
        <strain evidence="3">H4-8 / FGSC 9210</strain>
    </source>
</reference>
<name>D8QDL4_SCHCM</name>
<dbReference type="VEuPathDB" id="FungiDB:SCHCODRAFT_02637368"/>